<dbReference type="OrthoDB" id="4343267at2759"/>
<sequence length="198" mass="22514">MAKVKKNLNYQRYLDLSKADLELPSLKEDDKGYCTVEVGERYCRVEGCVNETRFTSANNLRKHVHKQHPLVHLTGEDSGGRPTQGEEAQAIKFYNALMKAYDDREAEKEEVLPPLPLKHDGSVHITRMRRAIRALKLPVPCEVCKDNGTPRQCCHDEVIDTCEHFDMFVDPRVEVDEEDEPEDEEGEGEAEADDGDDA</sequence>
<dbReference type="RefSeq" id="XP_056538751.1">
    <property type="nucleotide sequence ID" value="XM_056692794.1"/>
</dbReference>
<keyword evidence="3" id="KW-1185">Reference proteome</keyword>
<comment type="caution">
    <text evidence="2">The sequence shown here is derived from an EMBL/GenBank/DDBJ whole genome shotgun (WGS) entry which is preliminary data.</text>
</comment>
<dbReference type="EMBL" id="JAPQKN010000008">
    <property type="protein sequence ID" value="KAJ5151418.1"/>
    <property type="molecule type" value="Genomic_DNA"/>
</dbReference>
<proteinExistence type="predicted"/>
<evidence type="ECO:0000313" key="2">
    <source>
        <dbReference type="EMBL" id="KAJ5151418.1"/>
    </source>
</evidence>
<dbReference type="Proteomes" id="UP001149163">
    <property type="component" value="Unassembled WGS sequence"/>
</dbReference>
<gene>
    <name evidence="2" type="ORF">N7482_010670</name>
</gene>
<protein>
    <submittedName>
        <fullName evidence="2">Uncharacterized protein</fullName>
    </submittedName>
</protein>
<reference evidence="2" key="1">
    <citation type="submission" date="2022-11" db="EMBL/GenBank/DDBJ databases">
        <authorList>
            <person name="Petersen C."/>
        </authorList>
    </citation>
    <scope>NUCLEOTIDE SEQUENCE</scope>
    <source>
        <strain evidence="2">IBT 26290</strain>
    </source>
</reference>
<organism evidence="2 3">
    <name type="scientific">Penicillium canariense</name>
    <dbReference type="NCBI Taxonomy" id="189055"/>
    <lineage>
        <taxon>Eukaryota</taxon>
        <taxon>Fungi</taxon>
        <taxon>Dikarya</taxon>
        <taxon>Ascomycota</taxon>
        <taxon>Pezizomycotina</taxon>
        <taxon>Eurotiomycetes</taxon>
        <taxon>Eurotiomycetidae</taxon>
        <taxon>Eurotiales</taxon>
        <taxon>Aspergillaceae</taxon>
        <taxon>Penicillium</taxon>
    </lineage>
</organism>
<evidence type="ECO:0000256" key="1">
    <source>
        <dbReference type="SAM" id="MobiDB-lite"/>
    </source>
</evidence>
<dbReference type="AlphaFoldDB" id="A0A9W9LEI0"/>
<dbReference type="GeneID" id="81431970"/>
<accession>A0A9W9LEI0</accession>
<reference evidence="2" key="2">
    <citation type="journal article" date="2023" name="IMA Fungus">
        <title>Comparative genomic study of the Penicillium genus elucidates a diverse pangenome and 15 lateral gene transfer events.</title>
        <authorList>
            <person name="Petersen C."/>
            <person name="Sorensen T."/>
            <person name="Nielsen M.R."/>
            <person name="Sondergaard T.E."/>
            <person name="Sorensen J.L."/>
            <person name="Fitzpatrick D.A."/>
            <person name="Frisvad J.C."/>
            <person name="Nielsen K.L."/>
        </authorList>
    </citation>
    <scope>NUCLEOTIDE SEQUENCE</scope>
    <source>
        <strain evidence="2">IBT 26290</strain>
    </source>
</reference>
<feature type="compositionally biased region" description="Acidic residues" evidence="1">
    <location>
        <begin position="175"/>
        <end position="198"/>
    </location>
</feature>
<feature type="region of interest" description="Disordered" evidence="1">
    <location>
        <begin position="171"/>
        <end position="198"/>
    </location>
</feature>
<name>A0A9W9LEI0_9EURO</name>
<evidence type="ECO:0000313" key="3">
    <source>
        <dbReference type="Proteomes" id="UP001149163"/>
    </source>
</evidence>